<keyword evidence="2" id="KW-0813">Transport</keyword>
<dbReference type="CDD" id="cd06173">
    <property type="entry name" value="MFS_MefA_like"/>
    <property type="match status" value="1"/>
</dbReference>
<dbReference type="Pfam" id="PF05977">
    <property type="entry name" value="MFS_3"/>
    <property type="match status" value="1"/>
</dbReference>
<evidence type="ECO:0000313" key="8">
    <source>
        <dbReference type="EMBL" id="MFC1413975.1"/>
    </source>
</evidence>
<dbReference type="InterPro" id="IPR010290">
    <property type="entry name" value="TM_effector"/>
</dbReference>
<evidence type="ECO:0000256" key="2">
    <source>
        <dbReference type="ARBA" id="ARBA00022448"/>
    </source>
</evidence>
<accession>A0ABV6VJQ5</accession>
<evidence type="ECO:0000256" key="3">
    <source>
        <dbReference type="ARBA" id="ARBA00022475"/>
    </source>
</evidence>
<gene>
    <name evidence="8" type="ORF">ACEZDG_32415</name>
</gene>
<dbReference type="EMBL" id="JBHEZX010000020">
    <property type="protein sequence ID" value="MFC1413975.1"/>
    <property type="molecule type" value="Genomic_DNA"/>
</dbReference>
<evidence type="ECO:0000256" key="4">
    <source>
        <dbReference type="ARBA" id="ARBA00022692"/>
    </source>
</evidence>
<dbReference type="InterPro" id="IPR036259">
    <property type="entry name" value="MFS_trans_sf"/>
</dbReference>
<keyword evidence="3" id="KW-1003">Cell membrane</keyword>
<keyword evidence="4 7" id="KW-0812">Transmembrane</keyword>
<feature type="transmembrane region" description="Helical" evidence="7">
    <location>
        <begin position="87"/>
        <end position="110"/>
    </location>
</feature>
<keyword evidence="9" id="KW-1185">Reference proteome</keyword>
<dbReference type="SUPFAM" id="SSF103473">
    <property type="entry name" value="MFS general substrate transporter"/>
    <property type="match status" value="1"/>
</dbReference>
<evidence type="ECO:0000256" key="7">
    <source>
        <dbReference type="SAM" id="Phobius"/>
    </source>
</evidence>
<proteinExistence type="predicted"/>
<dbReference type="RefSeq" id="WP_380516742.1">
    <property type="nucleotide sequence ID" value="NZ_JBHEZX010000020.1"/>
</dbReference>
<keyword evidence="6 7" id="KW-0472">Membrane</keyword>
<dbReference type="PANTHER" id="PTHR23513:SF11">
    <property type="entry name" value="STAPHYLOFERRIN A TRANSPORTER"/>
    <property type="match status" value="1"/>
</dbReference>
<feature type="transmembrane region" description="Helical" evidence="7">
    <location>
        <begin position="158"/>
        <end position="176"/>
    </location>
</feature>
<comment type="subcellular location">
    <subcellularLocation>
        <location evidence="1">Cell membrane</location>
        <topology evidence="1">Multi-pass membrane protein</topology>
    </subcellularLocation>
</comment>
<dbReference type="Proteomes" id="UP001592582">
    <property type="component" value="Unassembled WGS sequence"/>
</dbReference>
<protein>
    <submittedName>
        <fullName evidence="8">MFS transporter</fullName>
    </submittedName>
</protein>
<reference evidence="8 9" key="1">
    <citation type="submission" date="2024-09" db="EMBL/GenBank/DDBJ databases">
        <authorList>
            <person name="Lee S.D."/>
        </authorList>
    </citation>
    <scope>NUCLEOTIDE SEQUENCE [LARGE SCALE GENOMIC DNA]</scope>
    <source>
        <strain evidence="8 9">N1-1</strain>
    </source>
</reference>
<dbReference type="PANTHER" id="PTHR23513">
    <property type="entry name" value="INTEGRAL MEMBRANE EFFLUX PROTEIN-RELATED"/>
    <property type="match status" value="1"/>
</dbReference>
<feature type="transmembrane region" description="Helical" evidence="7">
    <location>
        <begin position="299"/>
        <end position="318"/>
    </location>
</feature>
<feature type="transmembrane region" description="Helical" evidence="7">
    <location>
        <begin position="272"/>
        <end position="293"/>
    </location>
</feature>
<feature type="transmembrane region" description="Helical" evidence="7">
    <location>
        <begin position="365"/>
        <end position="384"/>
    </location>
</feature>
<organism evidence="8 9">
    <name type="scientific">Streptacidiphilus alkalitolerans</name>
    <dbReference type="NCBI Taxonomy" id="3342712"/>
    <lineage>
        <taxon>Bacteria</taxon>
        <taxon>Bacillati</taxon>
        <taxon>Actinomycetota</taxon>
        <taxon>Actinomycetes</taxon>
        <taxon>Kitasatosporales</taxon>
        <taxon>Streptomycetaceae</taxon>
        <taxon>Streptacidiphilus</taxon>
    </lineage>
</organism>
<evidence type="ECO:0000256" key="1">
    <source>
        <dbReference type="ARBA" id="ARBA00004651"/>
    </source>
</evidence>
<dbReference type="Gene3D" id="1.20.1250.20">
    <property type="entry name" value="MFS general substrate transporter like domains"/>
    <property type="match status" value="1"/>
</dbReference>
<name>A0ABV6VJQ5_9ACTN</name>
<sequence>MDMMPVIPRPRRSGNDTDAESTNYRILYAANAVSRIGSAFFPVGLAFSVLDLTGSAADLGYTLGATALAELGFLLVGGAVADRWPRIRILILSTLCSAAIEALAAITLILGSVHIWELVALSATAGLSGAFSRPAAQGLIPTVVPVGGLQRAISQIRLANSTSFVVGPSLAGLFVAATSPGWAVFVDAASYAAILPLLLRLRGRLDTTKPEDPAASIGFLGQIREGWTEFWARPWVWTVVVQSAFVNMGDYAGFSLLMPVAARELYSGASSLGFLISGTGAGFIIGGLVGISWEPRRPLPVSVSYLLGCAAPLLALALQQPFWVVLLATLVGGFCTEQHGVYWDTLLQQHLPQRILSRVYAYDQLGSELFTPVGYFFGGAVVASMGLLPSLWICVGLIAVPTVLVFTLVAIRGSLHPDSSLFNPAR</sequence>
<comment type="caution">
    <text evidence="8">The sequence shown here is derived from an EMBL/GenBank/DDBJ whole genome shotgun (WGS) entry which is preliminary data.</text>
</comment>
<feature type="transmembrane region" description="Helical" evidence="7">
    <location>
        <begin position="59"/>
        <end position="81"/>
    </location>
</feature>
<evidence type="ECO:0000256" key="5">
    <source>
        <dbReference type="ARBA" id="ARBA00022989"/>
    </source>
</evidence>
<keyword evidence="5 7" id="KW-1133">Transmembrane helix</keyword>
<feature type="transmembrane region" description="Helical" evidence="7">
    <location>
        <begin position="390"/>
        <end position="411"/>
    </location>
</feature>
<evidence type="ECO:0000313" key="9">
    <source>
        <dbReference type="Proteomes" id="UP001592582"/>
    </source>
</evidence>
<feature type="transmembrane region" description="Helical" evidence="7">
    <location>
        <begin position="26"/>
        <end position="47"/>
    </location>
</feature>
<evidence type="ECO:0000256" key="6">
    <source>
        <dbReference type="ARBA" id="ARBA00023136"/>
    </source>
</evidence>